<evidence type="ECO:0000313" key="2">
    <source>
        <dbReference type="EMBL" id="MFD1131707.1"/>
    </source>
</evidence>
<protein>
    <recommendedName>
        <fullName evidence="4">PQQ-like domain-containing protein</fullName>
    </recommendedName>
</protein>
<dbReference type="RefSeq" id="WP_090728166.1">
    <property type="nucleotide sequence ID" value="NZ_JBHTKX010000014.1"/>
</dbReference>
<dbReference type="EMBL" id="JBHTKX010000014">
    <property type="protein sequence ID" value="MFD1131707.1"/>
    <property type="molecule type" value="Genomic_DNA"/>
</dbReference>
<dbReference type="Proteomes" id="UP001597169">
    <property type="component" value="Unassembled WGS sequence"/>
</dbReference>
<accession>A0ABW3PZT8</accession>
<organism evidence="2 3">
    <name type="scientific">Paenibacillus provencensis</name>
    <dbReference type="NCBI Taxonomy" id="441151"/>
    <lineage>
        <taxon>Bacteria</taxon>
        <taxon>Bacillati</taxon>
        <taxon>Bacillota</taxon>
        <taxon>Bacilli</taxon>
        <taxon>Bacillales</taxon>
        <taxon>Paenibacillaceae</taxon>
        <taxon>Paenibacillus</taxon>
    </lineage>
</organism>
<feature type="signal peptide" evidence="1">
    <location>
        <begin position="1"/>
        <end position="25"/>
    </location>
</feature>
<proteinExistence type="predicted"/>
<evidence type="ECO:0000256" key="1">
    <source>
        <dbReference type="SAM" id="SignalP"/>
    </source>
</evidence>
<keyword evidence="3" id="KW-1185">Reference proteome</keyword>
<keyword evidence="1" id="KW-0732">Signal</keyword>
<dbReference type="InterPro" id="IPR011047">
    <property type="entry name" value="Quinoprotein_ADH-like_sf"/>
</dbReference>
<comment type="caution">
    <text evidence="2">The sequence shown here is derived from an EMBL/GenBank/DDBJ whole genome shotgun (WGS) entry which is preliminary data.</text>
</comment>
<evidence type="ECO:0000313" key="3">
    <source>
        <dbReference type="Proteomes" id="UP001597169"/>
    </source>
</evidence>
<evidence type="ECO:0008006" key="4">
    <source>
        <dbReference type="Google" id="ProtNLM"/>
    </source>
</evidence>
<feature type="chain" id="PRO_5047383473" description="PQQ-like domain-containing protein" evidence="1">
    <location>
        <begin position="26"/>
        <end position="385"/>
    </location>
</feature>
<dbReference type="SUPFAM" id="SSF50998">
    <property type="entry name" value="Quinoprotein alcohol dehydrogenase-like"/>
    <property type="match status" value="1"/>
</dbReference>
<gene>
    <name evidence="2" type="ORF">ACFQ3J_26745</name>
</gene>
<name>A0ABW3PZT8_9BACL</name>
<reference evidence="3" key="1">
    <citation type="journal article" date="2019" name="Int. J. Syst. Evol. Microbiol.">
        <title>The Global Catalogue of Microorganisms (GCM) 10K type strain sequencing project: providing services to taxonomists for standard genome sequencing and annotation.</title>
        <authorList>
            <consortium name="The Broad Institute Genomics Platform"/>
            <consortium name="The Broad Institute Genome Sequencing Center for Infectious Disease"/>
            <person name="Wu L."/>
            <person name="Ma J."/>
        </authorList>
    </citation>
    <scope>NUCLEOTIDE SEQUENCE [LARGE SCALE GENOMIC DNA]</scope>
    <source>
        <strain evidence="3">CCUG 53519</strain>
    </source>
</reference>
<sequence>MKRTLVLILLCICLAISPLNPKVMASDNKVKELPDPEWVVDHRTGDVRKVNNLLFTIGDEYVISVLNDKTGAKSSEVDIINSTSVLSGYFGYLNQVTSQGVISVVTGHRKGSSKDLYYKLRAFNQKGKQIWTYTFTDKTTNAAGAVGQYILEDGTLLVYLKLSASSYMTYNFTQQGRLIKKKKVSEFINDYQNGYFVTIKNWSGTGKEYKSTYSFYDSKFNLKFTQKVNGLFVEGVLRDGTVIYSDTNQQGLHILMAKDQKGKLLWKKTFKVNKSYSRSEIFTSDGKGYYFILNNTIHLFDKKGLVKNLSLGSDSAYSVTTSKDGTLMFLYDDKITFMDEKSLGRLATFSYDNSVYNEFYYFGDGILYQSTQSGERKLMKYKLSF</sequence>